<dbReference type="Proteomes" id="UP001595699">
    <property type="component" value="Unassembled WGS sequence"/>
</dbReference>
<gene>
    <name evidence="1" type="ORF">ACFOUW_18695</name>
</gene>
<keyword evidence="2" id="KW-1185">Reference proteome</keyword>
<reference evidence="2" key="1">
    <citation type="journal article" date="2019" name="Int. J. Syst. Evol. Microbiol.">
        <title>The Global Catalogue of Microorganisms (GCM) 10K type strain sequencing project: providing services to taxonomists for standard genome sequencing and annotation.</title>
        <authorList>
            <consortium name="The Broad Institute Genomics Platform"/>
            <consortium name="The Broad Institute Genome Sequencing Center for Infectious Disease"/>
            <person name="Wu L."/>
            <person name="Ma J."/>
        </authorList>
    </citation>
    <scope>NUCLEOTIDE SEQUENCE [LARGE SCALE GENOMIC DNA]</scope>
    <source>
        <strain evidence="2">CGMCC 4.7241</strain>
    </source>
</reference>
<accession>A0ABV7YE03</accession>
<evidence type="ECO:0000313" key="1">
    <source>
        <dbReference type="EMBL" id="MFC3762876.1"/>
    </source>
</evidence>
<comment type="caution">
    <text evidence="1">The sequence shown here is derived from an EMBL/GenBank/DDBJ whole genome shotgun (WGS) entry which is preliminary data.</text>
</comment>
<organism evidence="1 2">
    <name type="scientific">Tenggerimyces flavus</name>
    <dbReference type="NCBI Taxonomy" id="1708749"/>
    <lineage>
        <taxon>Bacteria</taxon>
        <taxon>Bacillati</taxon>
        <taxon>Actinomycetota</taxon>
        <taxon>Actinomycetes</taxon>
        <taxon>Propionibacteriales</taxon>
        <taxon>Nocardioidaceae</taxon>
        <taxon>Tenggerimyces</taxon>
    </lineage>
</organism>
<dbReference type="EMBL" id="JBHRZH010000016">
    <property type="protein sequence ID" value="MFC3762876.1"/>
    <property type="molecule type" value="Genomic_DNA"/>
</dbReference>
<evidence type="ECO:0000313" key="2">
    <source>
        <dbReference type="Proteomes" id="UP001595699"/>
    </source>
</evidence>
<sequence length="103" mass="11480">MTADGIREVVQDSSFLHPTDPLQDGLRTLVACDKDHFNELAAPIRERAYADEELWAGKVSRAVQQAWPGGVWGEELERATGLTAKQIVRAADWNKARTRHLGL</sequence>
<name>A0ABV7YE03_9ACTN</name>
<protein>
    <submittedName>
        <fullName evidence="1">Uncharacterized protein</fullName>
    </submittedName>
</protein>
<proteinExistence type="predicted"/>
<dbReference type="RefSeq" id="WP_205113751.1">
    <property type="nucleotide sequence ID" value="NZ_JAFBCM010000001.1"/>
</dbReference>